<dbReference type="Pfam" id="PF00082">
    <property type="entry name" value="Peptidase_S8"/>
    <property type="match status" value="1"/>
</dbReference>
<dbReference type="InterPro" id="IPR000209">
    <property type="entry name" value="Peptidase_S8/S53_dom"/>
</dbReference>
<comment type="similarity">
    <text evidence="1 5 6">Belongs to the peptidase S8 family.</text>
</comment>
<protein>
    <recommendedName>
        <fullName evidence="8">Peptidase S8/S53 domain-containing protein</fullName>
    </recommendedName>
</protein>
<dbReference type="PANTHER" id="PTHR43806:SF11">
    <property type="entry name" value="CEREVISIN-RELATED"/>
    <property type="match status" value="1"/>
</dbReference>
<dbReference type="RefSeq" id="WP_344214668.1">
    <property type="nucleotide sequence ID" value="NZ_BAAAOS010000019.1"/>
</dbReference>
<dbReference type="PANTHER" id="PTHR43806">
    <property type="entry name" value="PEPTIDASE S8"/>
    <property type="match status" value="1"/>
</dbReference>
<dbReference type="InterPro" id="IPR022398">
    <property type="entry name" value="Peptidase_S8_His-AS"/>
</dbReference>
<dbReference type="PRINTS" id="PR00723">
    <property type="entry name" value="SUBTILISIN"/>
</dbReference>
<dbReference type="PROSITE" id="PS00138">
    <property type="entry name" value="SUBTILASE_SER"/>
    <property type="match status" value="1"/>
</dbReference>
<feature type="active site" description="Charge relay system" evidence="5">
    <location>
        <position position="201"/>
    </location>
</feature>
<keyword evidence="2 5" id="KW-0645">Protease</keyword>
<dbReference type="InterPro" id="IPR011659">
    <property type="entry name" value="WD40"/>
</dbReference>
<keyword evidence="3 5" id="KW-0378">Hydrolase</keyword>
<dbReference type="InterPro" id="IPR023827">
    <property type="entry name" value="Peptidase_S8_Asp-AS"/>
</dbReference>
<dbReference type="Pfam" id="PF07676">
    <property type="entry name" value="PD40"/>
    <property type="match status" value="2"/>
</dbReference>
<sequence>MSLSLRRRWWLAASLLLPTTLALSPAAAAPPMATSMGTSMGAAGTALGSPQPGKIDRSLLDQVKAARSSGGKIEAAVVLKQPALTSAPEQVPAELKRETAETQSPVIATVEAHGDEVVSTFWLKNMVLVRAKPATLDALTGNALVDRIIPNFELKAPEEKPARAAKAAAETSTWGLAKIGADKVQAERGITGDGVRVAVLDTGIDVSHPDLAGKLVTDDPSDPAYPGGWLEFGSGGEPVHSNPHDSSYHGTHVAGTIAGGNASGTQIGVAPGAKLMGGLVIPNGSGSLAQVIAGMEWAIAPYDADGNPAGEPADVVSMSLGAEGFEDEMIEPVRAIHRAGVFPSFAIGNECLEGGSSSPGNVHEAVSVGATDANDDVPDWSCGGTVSRTDWIDAPAEWPASFVVPDISAPGVDVFSTLPDGSYGLLSGTSMATPHVSGAVALMLQARPDLSVDESLDILAGTAIADARYGQIPNTRVGLGRIDALAAVTEAGLKSGVRGVVTDDKTRKPLLGVTISLPTGRKVVSDATGEFELRLAAGNYQFSLSRFGYRATTASAQVRADRLTDVRVSLDRTRWGTITGKVVYGPTGSTVPGATVEVQNVPDKLTATTSRDGRYTIRDVPEGTYQVIANAAGISRSAPATVAVRTQGRADLALPRPFPTERVSTSAEGLQGNSDIWWPELNDDGSVVAYATASSNLVADDTNNDLDIFVTDRKSGAVERVSVSSSGEQGNSFSLSPTLSADGRYVGFNSGASNLVPGDTNGQADSFVHDRVTGTTELISVGLDGKPADNMSSPPSFTADGRYVVFNSDASNLVPGDTNGQTDIFRRDRQTGVVDLVSTALDGGFGNGGSREQSISADGRYVAFVSDATNLVTDDVEFQRDAFVRDLQTGTTRRIAGSKPGENASPVISANGRKVVFDNRSAPDWNLHQYVYDLQTGSTELATVSSSGEAGDNWSFAGSISADGNKVAFYSDATNLAAGDTNGKPDIYVRDLAAGTTTIVSGGPDSVQGDGRSELPMISGNGRYVSFQSTSGNLVGGDTNHRSDIFVHDLVAGPEARWALTDLAVSPVVRVGRTASVTAWVKNVGEAAGTYDAVLKLGGQVVAKQAVRLKTGQETRVTFSIRPTAPGTATLTLGPLTEQLTIRR</sequence>
<gene>
    <name evidence="9" type="ORF">GCM10009789_33110</name>
</gene>
<dbReference type="Gene3D" id="2.120.10.30">
    <property type="entry name" value="TolB, C-terminal domain"/>
    <property type="match status" value="1"/>
</dbReference>
<evidence type="ECO:0000259" key="8">
    <source>
        <dbReference type="Pfam" id="PF00082"/>
    </source>
</evidence>
<dbReference type="Pfam" id="PF13620">
    <property type="entry name" value="CarboxypepD_reg"/>
    <property type="match status" value="2"/>
</dbReference>
<dbReference type="InterPro" id="IPR023828">
    <property type="entry name" value="Peptidase_S8_Ser-AS"/>
</dbReference>
<evidence type="ECO:0000256" key="6">
    <source>
        <dbReference type="RuleBase" id="RU003355"/>
    </source>
</evidence>
<dbReference type="EMBL" id="BAAAOS010000019">
    <property type="protein sequence ID" value="GAA1576927.1"/>
    <property type="molecule type" value="Genomic_DNA"/>
</dbReference>
<dbReference type="InterPro" id="IPR008969">
    <property type="entry name" value="CarboxyPept-like_regulatory"/>
</dbReference>
<accession>A0ABN2DG68</accession>
<evidence type="ECO:0000256" key="1">
    <source>
        <dbReference type="ARBA" id="ARBA00011073"/>
    </source>
</evidence>
<name>A0ABN2DG68_9ACTN</name>
<dbReference type="InterPro" id="IPR013783">
    <property type="entry name" value="Ig-like_fold"/>
</dbReference>
<comment type="caution">
    <text evidence="9">The sequence shown here is derived from an EMBL/GenBank/DDBJ whole genome shotgun (WGS) entry which is preliminary data.</text>
</comment>
<proteinExistence type="inferred from homology"/>
<dbReference type="Gene3D" id="2.60.40.1120">
    <property type="entry name" value="Carboxypeptidase-like, regulatory domain"/>
    <property type="match status" value="2"/>
</dbReference>
<feature type="chain" id="PRO_5046257076" description="Peptidase S8/S53 domain-containing protein" evidence="7">
    <location>
        <begin position="29"/>
        <end position="1144"/>
    </location>
</feature>
<dbReference type="SUPFAM" id="SSF82171">
    <property type="entry name" value="DPP6 N-terminal domain-like"/>
    <property type="match status" value="1"/>
</dbReference>
<dbReference type="Gene3D" id="3.40.50.200">
    <property type="entry name" value="Peptidase S8/S53 domain"/>
    <property type="match status" value="1"/>
</dbReference>
<evidence type="ECO:0000256" key="4">
    <source>
        <dbReference type="ARBA" id="ARBA00022825"/>
    </source>
</evidence>
<evidence type="ECO:0000256" key="7">
    <source>
        <dbReference type="SAM" id="SignalP"/>
    </source>
</evidence>
<organism evidence="9 10">
    <name type="scientific">Kribbella sancticallisti</name>
    <dbReference type="NCBI Taxonomy" id="460087"/>
    <lineage>
        <taxon>Bacteria</taxon>
        <taxon>Bacillati</taxon>
        <taxon>Actinomycetota</taxon>
        <taxon>Actinomycetes</taxon>
        <taxon>Propionibacteriales</taxon>
        <taxon>Kribbellaceae</taxon>
        <taxon>Kribbella</taxon>
    </lineage>
</organism>
<dbReference type="SUPFAM" id="SSF52743">
    <property type="entry name" value="Subtilisin-like"/>
    <property type="match status" value="1"/>
</dbReference>
<keyword evidence="4 5" id="KW-0720">Serine protease</keyword>
<dbReference type="InterPro" id="IPR036852">
    <property type="entry name" value="Peptidase_S8/S53_dom_sf"/>
</dbReference>
<dbReference type="Gene3D" id="2.60.40.10">
    <property type="entry name" value="Immunoglobulins"/>
    <property type="match status" value="1"/>
</dbReference>
<dbReference type="PROSITE" id="PS00136">
    <property type="entry name" value="SUBTILASE_ASP"/>
    <property type="match status" value="1"/>
</dbReference>
<dbReference type="Proteomes" id="UP001500393">
    <property type="component" value="Unassembled WGS sequence"/>
</dbReference>
<feature type="active site" description="Charge relay system" evidence="5">
    <location>
        <position position="430"/>
    </location>
</feature>
<feature type="signal peptide" evidence="7">
    <location>
        <begin position="1"/>
        <end position="28"/>
    </location>
</feature>
<feature type="domain" description="Peptidase S8/S53" evidence="8">
    <location>
        <begin position="192"/>
        <end position="480"/>
    </location>
</feature>
<dbReference type="InterPro" id="IPR011042">
    <property type="entry name" value="6-blade_b-propeller_TolB-like"/>
</dbReference>
<keyword evidence="7" id="KW-0732">Signal</keyword>
<dbReference type="PROSITE" id="PS00137">
    <property type="entry name" value="SUBTILASE_HIS"/>
    <property type="match status" value="1"/>
</dbReference>
<evidence type="ECO:0000313" key="10">
    <source>
        <dbReference type="Proteomes" id="UP001500393"/>
    </source>
</evidence>
<dbReference type="InterPro" id="IPR015500">
    <property type="entry name" value="Peptidase_S8_subtilisin-rel"/>
</dbReference>
<dbReference type="SUPFAM" id="SSF49464">
    <property type="entry name" value="Carboxypeptidase regulatory domain-like"/>
    <property type="match status" value="1"/>
</dbReference>
<dbReference type="InterPro" id="IPR050131">
    <property type="entry name" value="Peptidase_S8_subtilisin-like"/>
</dbReference>
<keyword evidence="10" id="KW-1185">Reference proteome</keyword>
<evidence type="ECO:0000313" key="9">
    <source>
        <dbReference type="EMBL" id="GAA1576927.1"/>
    </source>
</evidence>
<evidence type="ECO:0000256" key="3">
    <source>
        <dbReference type="ARBA" id="ARBA00022801"/>
    </source>
</evidence>
<reference evidence="9 10" key="1">
    <citation type="journal article" date="2019" name="Int. J. Syst. Evol. Microbiol.">
        <title>The Global Catalogue of Microorganisms (GCM) 10K type strain sequencing project: providing services to taxonomists for standard genome sequencing and annotation.</title>
        <authorList>
            <consortium name="The Broad Institute Genomics Platform"/>
            <consortium name="The Broad Institute Genome Sequencing Center for Infectious Disease"/>
            <person name="Wu L."/>
            <person name="Ma J."/>
        </authorList>
    </citation>
    <scope>NUCLEOTIDE SEQUENCE [LARGE SCALE GENOMIC DNA]</scope>
    <source>
        <strain evidence="9 10">JCM 14969</strain>
    </source>
</reference>
<evidence type="ECO:0000256" key="2">
    <source>
        <dbReference type="ARBA" id="ARBA00022670"/>
    </source>
</evidence>
<feature type="active site" description="Charge relay system" evidence="5">
    <location>
        <position position="249"/>
    </location>
</feature>
<evidence type="ECO:0000256" key="5">
    <source>
        <dbReference type="PROSITE-ProRule" id="PRU01240"/>
    </source>
</evidence>
<dbReference type="PROSITE" id="PS51892">
    <property type="entry name" value="SUBTILASE"/>
    <property type="match status" value="1"/>
</dbReference>